<evidence type="ECO:0000313" key="2">
    <source>
        <dbReference type="EMBL" id="SBP04220.1"/>
    </source>
</evidence>
<protein>
    <submittedName>
        <fullName evidence="2">KIAA1328</fullName>
    </submittedName>
</protein>
<proteinExistence type="predicted"/>
<organism evidence="2">
    <name type="scientific">Iconisemion striatum</name>
    <dbReference type="NCBI Taxonomy" id="60296"/>
    <lineage>
        <taxon>Eukaryota</taxon>
        <taxon>Metazoa</taxon>
        <taxon>Chordata</taxon>
        <taxon>Craniata</taxon>
        <taxon>Vertebrata</taxon>
        <taxon>Euteleostomi</taxon>
        <taxon>Actinopterygii</taxon>
        <taxon>Neopterygii</taxon>
        <taxon>Teleostei</taxon>
        <taxon>Neoteleostei</taxon>
        <taxon>Acanthomorphata</taxon>
        <taxon>Ovalentaria</taxon>
        <taxon>Atherinomorphae</taxon>
        <taxon>Cyprinodontiformes</taxon>
        <taxon>Nothobranchiidae</taxon>
        <taxon>Iconisemion</taxon>
    </lineage>
</organism>
<feature type="region of interest" description="Disordered" evidence="1">
    <location>
        <begin position="1"/>
        <end position="69"/>
    </location>
</feature>
<evidence type="ECO:0000256" key="1">
    <source>
        <dbReference type="SAM" id="MobiDB-lite"/>
    </source>
</evidence>
<feature type="compositionally biased region" description="Polar residues" evidence="1">
    <location>
        <begin position="1"/>
        <end position="30"/>
    </location>
</feature>
<reference evidence="2" key="1">
    <citation type="submission" date="2016-05" db="EMBL/GenBank/DDBJ databases">
        <authorList>
            <person name="Lavstsen T."/>
            <person name="Jespersen J.S."/>
        </authorList>
    </citation>
    <scope>NUCLEOTIDE SEQUENCE</scope>
    <source>
        <tissue evidence="2">Brain</tissue>
    </source>
</reference>
<feature type="non-terminal residue" evidence="2">
    <location>
        <position position="1"/>
    </location>
</feature>
<dbReference type="EMBL" id="HADW01002820">
    <property type="protein sequence ID" value="SBP04220.1"/>
    <property type="molecule type" value="Transcribed_RNA"/>
</dbReference>
<feature type="non-terminal residue" evidence="2">
    <location>
        <position position="69"/>
    </location>
</feature>
<reference evidence="2" key="2">
    <citation type="submission" date="2016-06" db="EMBL/GenBank/DDBJ databases">
        <title>The genome of a short-lived fish provides insights into sex chromosome evolution and the genetic control of aging.</title>
        <authorList>
            <person name="Reichwald K."/>
            <person name="Felder M."/>
            <person name="Petzold A."/>
            <person name="Koch P."/>
            <person name="Groth M."/>
            <person name="Platzer M."/>
        </authorList>
    </citation>
    <scope>NUCLEOTIDE SEQUENCE</scope>
    <source>
        <tissue evidence="2">Brain</tissue>
    </source>
</reference>
<accession>A0A1A7WER5</accession>
<name>A0A1A7WER5_9TELE</name>
<gene>
    <name evidence="2" type="primary">KIAA1328</name>
</gene>
<sequence length="69" mass="7203">EAHSAGQNGDETNSQSLPALSVSGNANLSVRSRRDMATSPAPSPSEVKRSSSESTTQKTPETKPDFSVV</sequence>
<dbReference type="AlphaFoldDB" id="A0A1A7WER5"/>
<feature type="compositionally biased region" description="Basic and acidic residues" evidence="1">
    <location>
        <begin position="60"/>
        <end position="69"/>
    </location>
</feature>